<evidence type="ECO:0000313" key="3">
    <source>
        <dbReference type="Proteomes" id="UP001497382"/>
    </source>
</evidence>
<dbReference type="Proteomes" id="UP001497382">
    <property type="component" value="Unassembled WGS sequence"/>
</dbReference>
<feature type="compositionally biased region" description="Polar residues" evidence="1">
    <location>
        <begin position="266"/>
        <end position="284"/>
    </location>
</feature>
<organism evidence="2 3">
    <name type="scientific">Larinioides sclopetarius</name>
    <dbReference type="NCBI Taxonomy" id="280406"/>
    <lineage>
        <taxon>Eukaryota</taxon>
        <taxon>Metazoa</taxon>
        <taxon>Ecdysozoa</taxon>
        <taxon>Arthropoda</taxon>
        <taxon>Chelicerata</taxon>
        <taxon>Arachnida</taxon>
        <taxon>Araneae</taxon>
        <taxon>Araneomorphae</taxon>
        <taxon>Entelegynae</taxon>
        <taxon>Araneoidea</taxon>
        <taxon>Araneidae</taxon>
        <taxon>Larinioides</taxon>
    </lineage>
</organism>
<reference evidence="2 3" key="1">
    <citation type="submission" date="2024-04" db="EMBL/GenBank/DDBJ databases">
        <authorList>
            <person name="Rising A."/>
            <person name="Reimegard J."/>
            <person name="Sonavane S."/>
            <person name="Akerstrom W."/>
            <person name="Nylinder S."/>
            <person name="Hedman E."/>
            <person name="Kallberg Y."/>
        </authorList>
    </citation>
    <scope>NUCLEOTIDE SEQUENCE [LARGE SCALE GENOMIC DNA]</scope>
</reference>
<gene>
    <name evidence="2" type="ORF">LARSCL_LOCUS1580</name>
</gene>
<feature type="compositionally biased region" description="Basic and acidic residues" evidence="1">
    <location>
        <begin position="287"/>
        <end position="308"/>
    </location>
</feature>
<feature type="compositionally biased region" description="Polar residues" evidence="1">
    <location>
        <begin position="224"/>
        <end position="234"/>
    </location>
</feature>
<accession>A0AAV1YX29</accession>
<feature type="region of interest" description="Disordered" evidence="1">
    <location>
        <begin position="262"/>
        <end position="505"/>
    </location>
</feature>
<protein>
    <submittedName>
        <fullName evidence="2">Uncharacterized protein</fullName>
    </submittedName>
</protein>
<name>A0AAV1YX29_9ARAC</name>
<proteinExistence type="predicted"/>
<comment type="caution">
    <text evidence="2">The sequence shown here is derived from an EMBL/GenBank/DDBJ whole genome shotgun (WGS) entry which is preliminary data.</text>
</comment>
<feature type="region of interest" description="Disordered" evidence="1">
    <location>
        <begin position="224"/>
        <end position="245"/>
    </location>
</feature>
<dbReference type="AlphaFoldDB" id="A0AAV1YX29"/>
<evidence type="ECO:0000256" key="1">
    <source>
        <dbReference type="SAM" id="MobiDB-lite"/>
    </source>
</evidence>
<keyword evidence="3" id="KW-1185">Reference proteome</keyword>
<feature type="compositionally biased region" description="Polar residues" evidence="1">
    <location>
        <begin position="309"/>
        <end position="323"/>
    </location>
</feature>
<evidence type="ECO:0000313" key="2">
    <source>
        <dbReference type="EMBL" id="CAL1263609.1"/>
    </source>
</evidence>
<sequence>MAAANTIQMERFAFDVFVDSLLRFKLKVVIPPSNCSKNTYEHPDFLLVLSRGYIAYQLRKRDIWRPKFEAVFKSNRLKKFKQVSNLLEELLEEMDREPRTPMDRIVTSLAVINELIQFLNSKHRRLFLNDLASLWTNYFAGFEKEFEEEGGLAHLYSIHCGALQVSNKILDDFILKWCDSYENAISFIFDKISLNPQSLYSLEKQIDEVALRLFSSSSENKLLTASRSPRTSRQNEAEASDSLVNTGLGITQHEDLLRDYSPFADESTSPEKPNATSIEETSANPHADLKLRRKQSEQRNRKLSEKRSQPSIQITSPEGQSKTRGALARSSLSPEGQSKERGALARSSLSPEGQSKERGALARSSLSPEGQSKERGALARSSLSPEGQSKERGALARSSLSPAGQSKERGALARSSLSPAGQSKERGTLARSSLSPEGQSKERAALSESPLSPEEQPKGRKGSTGSPSSEEQKLRRSSPRTPEGTSRLEQKRQKYRQLKKSEPTN</sequence>
<dbReference type="EMBL" id="CAXIEN010000009">
    <property type="protein sequence ID" value="CAL1263609.1"/>
    <property type="molecule type" value="Genomic_DNA"/>
</dbReference>